<dbReference type="PANTHER" id="PTHR15036">
    <property type="entry name" value="PIKACHURIN-LIKE PROTEIN"/>
    <property type="match status" value="1"/>
</dbReference>
<dbReference type="FunFam" id="2.60.120.200:FF:000065">
    <property type="entry name" value="Laminin subunit alpha 2"/>
    <property type="match status" value="1"/>
</dbReference>
<dbReference type="Pfam" id="PF00054">
    <property type="entry name" value="Laminin_G_1"/>
    <property type="match status" value="1"/>
</dbReference>
<dbReference type="SUPFAM" id="SSF49899">
    <property type="entry name" value="Concanavalin A-like lectins/glucanases"/>
    <property type="match status" value="2"/>
</dbReference>
<feature type="domain" description="Laminin G" evidence="3">
    <location>
        <begin position="18"/>
        <end position="209"/>
    </location>
</feature>
<dbReference type="EMBL" id="SRLO01000766">
    <property type="protein sequence ID" value="TNN46937.1"/>
    <property type="molecule type" value="Genomic_DNA"/>
</dbReference>
<dbReference type="InterPro" id="IPR050372">
    <property type="entry name" value="Neurexin-related_CASP"/>
</dbReference>
<evidence type="ECO:0000259" key="3">
    <source>
        <dbReference type="PROSITE" id="PS50025"/>
    </source>
</evidence>
<feature type="domain" description="Laminin G" evidence="3">
    <location>
        <begin position="214"/>
        <end position="392"/>
    </location>
</feature>
<dbReference type="Proteomes" id="UP000314294">
    <property type="component" value="Unassembled WGS sequence"/>
</dbReference>
<evidence type="ECO:0000256" key="2">
    <source>
        <dbReference type="SAM" id="MobiDB-lite"/>
    </source>
</evidence>
<dbReference type="InterPro" id="IPR013320">
    <property type="entry name" value="ConA-like_dom_sf"/>
</dbReference>
<proteinExistence type="predicted"/>
<dbReference type="Pfam" id="PF02210">
    <property type="entry name" value="Laminin_G_2"/>
    <property type="match status" value="1"/>
</dbReference>
<evidence type="ECO:0000313" key="4">
    <source>
        <dbReference type="EMBL" id="TNN46937.1"/>
    </source>
</evidence>
<keyword evidence="5" id="KW-1185">Reference proteome</keyword>
<dbReference type="PANTHER" id="PTHR15036:SF65">
    <property type="entry name" value="LAMININ SUBUNIT ALPHA-2"/>
    <property type="match status" value="1"/>
</dbReference>
<dbReference type="CDD" id="cd00110">
    <property type="entry name" value="LamG"/>
    <property type="match status" value="2"/>
</dbReference>
<sequence length="395" mass="43309">MRKDSCASAVAPAALEDSYQFGLTRNSHMTFAFDEAKVRERLILEFELRTKEEAGLVLYMARINHADFVTIQIKDRQVCLGYDLGHGNISGCVPFSINDGNWHKIRVTRNKQRCLLMVDGRYSKQMISPKKADLLDVVGRLYLGGLPQNYTSKRIGPILYSINGCIRRFKMVGGAVSTKAAATGRSEAVVEDFKLSMATPTSSHMIGRCFVATETGTYFEGTGYLKAVSSYRVGLDVSIALEFRTSRTSGVLLAVSNNANNGLGLEIVEGKLLFHVDNGAGRITAEHAPEGEGFCDGRWHAVTAKKLRHRLELQVDEQQSRAESPNARSNTCDTNDPVYVGGTPDGVRQAALSTRTSFKGCLRNLKITKASKTMEVQFNKALEIKGVQPLSCPAA</sequence>
<evidence type="ECO:0000313" key="5">
    <source>
        <dbReference type="Proteomes" id="UP000314294"/>
    </source>
</evidence>
<organism evidence="4 5">
    <name type="scientific">Liparis tanakae</name>
    <name type="common">Tanaka's snailfish</name>
    <dbReference type="NCBI Taxonomy" id="230148"/>
    <lineage>
        <taxon>Eukaryota</taxon>
        <taxon>Metazoa</taxon>
        <taxon>Chordata</taxon>
        <taxon>Craniata</taxon>
        <taxon>Vertebrata</taxon>
        <taxon>Euteleostomi</taxon>
        <taxon>Actinopterygii</taxon>
        <taxon>Neopterygii</taxon>
        <taxon>Teleostei</taxon>
        <taxon>Neoteleostei</taxon>
        <taxon>Acanthomorphata</taxon>
        <taxon>Eupercaria</taxon>
        <taxon>Perciformes</taxon>
        <taxon>Cottioidei</taxon>
        <taxon>Cottales</taxon>
        <taxon>Liparidae</taxon>
        <taxon>Liparis</taxon>
    </lineage>
</organism>
<reference evidence="4 5" key="1">
    <citation type="submission" date="2019-03" db="EMBL/GenBank/DDBJ databases">
        <title>First draft genome of Liparis tanakae, snailfish: a comprehensive survey of snailfish specific genes.</title>
        <authorList>
            <person name="Kim W."/>
            <person name="Song I."/>
            <person name="Jeong J.-H."/>
            <person name="Kim D."/>
            <person name="Kim S."/>
            <person name="Ryu S."/>
            <person name="Song J.Y."/>
            <person name="Lee S.K."/>
        </authorList>
    </citation>
    <scope>NUCLEOTIDE SEQUENCE [LARGE SCALE GENOMIC DNA]</scope>
    <source>
        <tissue evidence="4">Muscle</tissue>
    </source>
</reference>
<comment type="caution">
    <text evidence="4">The sequence shown here is derived from an EMBL/GenBank/DDBJ whole genome shotgun (WGS) entry which is preliminary data.</text>
</comment>
<feature type="region of interest" description="Disordered" evidence="2">
    <location>
        <begin position="315"/>
        <end position="338"/>
    </location>
</feature>
<dbReference type="OrthoDB" id="18487at2759"/>
<dbReference type="AlphaFoldDB" id="A0A4Z2G0A8"/>
<gene>
    <name evidence="4" type="primary">Lama2_0</name>
    <name evidence="4" type="ORF">EYF80_042853</name>
</gene>
<evidence type="ECO:0000256" key="1">
    <source>
        <dbReference type="PROSITE-ProRule" id="PRU00122"/>
    </source>
</evidence>
<feature type="compositionally biased region" description="Polar residues" evidence="2">
    <location>
        <begin position="321"/>
        <end position="334"/>
    </location>
</feature>
<dbReference type="PROSITE" id="PS50025">
    <property type="entry name" value="LAM_G_DOMAIN"/>
    <property type="match status" value="2"/>
</dbReference>
<protein>
    <submittedName>
        <fullName evidence="4">Laminin subunit alpha-2</fullName>
    </submittedName>
</protein>
<dbReference type="InterPro" id="IPR001791">
    <property type="entry name" value="Laminin_G"/>
</dbReference>
<accession>A0A4Z2G0A8</accession>
<name>A0A4Z2G0A8_9TELE</name>
<dbReference type="Gene3D" id="2.60.120.200">
    <property type="match status" value="2"/>
</dbReference>
<dbReference type="SMART" id="SM00282">
    <property type="entry name" value="LamG"/>
    <property type="match status" value="2"/>
</dbReference>
<comment type="caution">
    <text evidence="1">Lacks conserved residue(s) required for the propagation of feature annotation.</text>
</comment>